<dbReference type="RefSeq" id="XP_037896370.1">
    <property type="nucleotide sequence ID" value="XM_038040442.1"/>
</dbReference>
<organism evidence="1 3">
    <name type="scientific">Glossina fuscipes</name>
    <dbReference type="NCBI Taxonomy" id="7396"/>
    <lineage>
        <taxon>Eukaryota</taxon>
        <taxon>Metazoa</taxon>
        <taxon>Ecdysozoa</taxon>
        <taxon>Arthropoda</taxon>
        <taxon>Hexapoda</taxon>
        <taxon>Insecta</taxon>
        <taxon>Pterygota</taxon>
        <taxon>Neoptera</taxon>
        <taxon>Endopterygota</taxon>
        <taxon>Diptera</taxon>
        <taxon>Brachycera</taxon>
        <taxon>Muscomorpha</taxon>
        <taxon>Hippoboscoidea</taxon>
        <taxon>Glossinidae</taxon>
        <taxon>Glossina</taxon>
    </lineage>
</organism>
<dbReference type="InterPro" id="IPR046807">
    <property type="entry name" value="Tra1_central"/>
</dbReference>
<evidence type="ECO:0000313" key="1">
    <source>
        <dbReference type="Proteomes" id="UP000092443"/>
    </source>
</evidence>
<protein>
    <submittedName>
        <fullName evidence="2 3">Transformation/transcription domain-associated protein-like</fullName>
    </submittedName>
</protein>
<keyword evidence="1" id="KW-1185">Reference proteome</keyword>
<dbReference type="GeneID" id="119641652"/>
<evidence type="ECO:0000313" key="3">
    <source>
        <dbReference type="RefSeq" id="XP_037896371.1"/>
    </source>
</evidence>
<dbReference type="RefSeq" id="XP_037896371.1">
    <property type="nucleotide sequence ID" value="XM_038040443.1"/>
</dbReference>
<proteinExistence type="predicted"/>
<dbReference type="Proteomes" id="UP000092443">
    <property type="component" value="Unplaced"/>
</dbReference>
<name>A0A9C6DNN3_9MUSC</name>
<gene>
    <name evidence="2 3" type="primary">LOC119641652</name>
</gene>
<sequence length="67" mass="7492">MKDLFVESCVTVPARLSSFLPYLPMLMDALISSLYGSNALESQGLLCVDNLQPNFLYDRVLPAVVRR</sequence>
<accession>A0A9C6DNN3</accession>
<evidence type="ECO:0000313" key="2">
    <source>
        <dbReference type="RefSeq" id="XP_037896370.1"/>
    </source>
</evidence>
<dbReference type="KEGG" id="gfs:119641652"/>
<reference evidence="2 3" key="1">
    <citation type="submission" date="2025-04" db="UniProtKB">
        <authorList>
            <consortium name="RefSeq"/>
        </authorList>
    </citation>
    <scope>IDENTIFICATION</scope>
    <source>
        <tissue evidence="2 3">Whole body pupa</tissue>
    </source>
</reference>
<dbReference type="Pfam" id="PF20175">
    <property type="entry name" value="Tra1_central"/>
    <property type="match status" value="1"/>
</dbReference>
<dbReference type="AlphaFoldDB" id="A0A9C6DNN3"/>